<dbReference type="Proteomes" id="UP000269721">
    <property type="component" value="Unassembled WGS sequence"/>
</dbReference>
<accession>A0A4P9WQ64</accession>
<dbReference type="AlphaFoldDB" id="A0A4P9WQ64"/>
<feature type="compositionally biased region" description="Basic and acidic residues" evidence="1">
    <location>
        <begin position="211"/>
        <end position="228"/>
    </location>
</feature>
<evidence type="ECO:0000313" key="2">
    <source>
        <dbReference type="EMBL" id="RKO92996.1"/>
    </source>
</evidence>
<keyword evidence="3" id="KW-1185">Reference proteome</keyword>
<organism evidence="2 3">
    <name type="scientific">Blyttiomyces helicus</name>
    <dbReference type="NCBI Taxonomy" id="388810"/>
    <lineage>
        <taxon>Eukaryota</taxon>
        <taxon>Fungi</taxon>
        <taxon>Fungi incertae sedis</taxon>
        <taxon>Chytridiomycota</taxon>
        <taxon>Chytridiomycota incertae sedis</taxon>
        <taxon>Chytridiomycetes</taxon>
        <taxon>Chytridiomycetes incertae sedis</taxon>
        <taxon>Blyttiomyces</taxon>
    </lineage>
</organism>
<feature type="region of interest" description="Disordered" evidence="1">
    <location>
        <begin position="211"/>
        <end position="232"/>
    </location>
</feature>
<dbReference type="EMBL" id="KZ994414">
    <property type="protein sequence ID" value="RKO92996.1"/>
    <property type="molecule type" value="Genomic_DNA"/>
</dbReference>
<name>A0A4P9WQ64_9FUNG</name>
<gene>
    <name evidence="2" type="ORF">BDK51DRAFT_38307</name>
</gene>
<feature type="region of interest" description="Disordered" evidence="1">
    <location>
        <begin position="92"/>
        <end position="163"/>
    </location>
</feature>
<sequence length="268" mass="28095">MKPHPKQTPSNTSKVAPGHPRPNVWKAAGPQKPPAQRVCRLRAPEARLANSLPHLVLAFRRGGVKLVWEMAKRSRTTQAVVADAQSSLVESQKAEERARGARVGGPSETISSRGTLGRARGGSRGAPGSLGGRAARQVEEEFGGGGPKKSEHDPSTSYAWPSGSGGAPSVCPVLKECQEGGSLCGGAAIQPLVSMLIGACYSRGGESLLAEREEWSGSRRGKEQEKTRRSVSPRLLFGDKPQRHFIKCCSAAAAPTPVSNAANPAIAG</sequence>
<protein>
    <submittedName>
        <fullName evidence="2">Uncharacterized protein</fullName>
    </submittedName>
</protein>
<evidence type="ECO:0000256" key="1">
    <source>
        <dbReference type="SAM" id="MobiDB-lite"/>
    </source>
</evidence>
<evidence type="ECO:0000313" key="3">
    <source>
        <dbReference type="Proteomes" id="UP000269721"/>
    </source>
</evidence>
<feature type="compositionally biased region" description="Gly residues" evidence="1">
    <location>
        <begin position="119"/>
        <end position="131"/>
    </location>
</feature>
<reference evidence="3" key="1">
    <citation type="journal article" date="2018" name="Nat. Microbiol.">
        <title>Leveraging single-cell genomics to expand the fungal tree of life.</title>
        <authorList>
            <person name="Ahrendt S.R."/>
            <person name="Quandt C.A."/>
            <person name="Ciobanu D."/>
            <person name="Clum A."/>
            <person name="Salamov A."/>
            <person name="Andreopoulos B."/>
            <person name="Cheng J.F."/>
            <person name="Woyke T."/>
            <person name="Pelin A."/>
            <person name="Henrissat B."/>
            <person name="Reynolds N.K."/>
            <person name="Benny G.L."/>
            <person name="Smith M.E."/>
            <person name="James T.Y."/>
            <person name="Grigoriev I.V."/>
        </authorList>
    </citation>
    <scope>NUCLEOTIDE SEQUENCE [LARGE SCALE GENOMIC DNA]</scope>
</reference>
<proteinExistence type="predicted"/>
<feature type="region of interest" description="Disordered" evidence="1">
    <location>
        <begin position="1"/>
        <end position="33"/>
    </location>
</feature>